<dbReference type="InterPro" id="IPR054156">
    <property type="entry name" value="YxaF_TetR_C"/>
</dbReference>
<keyword evidence="2 4" id="KW-0238">DNA-binding</keyword>
<keyword evidence="3" id="KW-0804">Transcription</keyword>
<reference evidence="6 7" key="1">
    <citation type="submission" date="2020-08" db="EMBL/GenBank/DDBJ databases">
        <title>Sequencing the genomes of 1000 actinobacteria strains.</title>
        <authorList>
            <person name="Klenk H.-P."/>
        </authorList>
    </citation>
    <scope>NUCLEOTIDE SEQUENCE [LARGE SCALE GENOMIC DNA]</scope>
    <source>
        <strain evidence="6 7">DSM 28967</strain>
    </source>
</reference>
<feature type="DNA-binding region" description="H-T-H motif" evidence="4">
    <location>
        <begin position="29"/>
        <end position="48"/>
    </location>
</feature>
<keyword evidence="1" id="KW-0805">Transcription regulation</keyword>
<dbReference type="Proteomes" id="UP000549971">
    <property type="component" value="Unassembled WGS sequence"/>
</dbReference>
<dbReference type="Pfam" id="PF00440">
    <property type="entry name" value="TetR_N"/>
    <property type="match status" value="1"/>
</dbReference>
<accession>A0A7W9MS27</accession>
<evidence type="ECO:0000256" key="2">
    <source>
        <dbReference type="ARBA" id="ARBA00023125"/>
    </source>
</evidence>
<dbReference type="AlphaFoldDB" id="A0A7W9MS27"/>
<dbReference type="SUPFAM" id="SSF48498">
    <property type="entry name" value="Tetracyclin repressor-like, C-terminal domain"/>
    <property type="match status" value="1"/>
</dbReference>
<comment type="caution">
    <text evidence="6">The sequence shown here is derived from an EMBL/GenBank/DDBJ whole genome shotgun (WGS) entry which is preliminary data.</text>
</comment>
<proteinExistence type="predicted"/>
<dbReference type="InterPro" id="IPR036271">
    <property type="entry name" value="Tet_transcr_reg_TetR-rel_C_sf"/>
</dbReference>
<dbReference type="SUPFAM" id="SSF46689">
    <property type="entry name" value="Homeodomain-like"/>
    <property type="match status" value="1"/>
</dbReference>
<dbReference type="GO" id="GO:0003677">
    <property type="term" value="F:DNA binding"/>
    <property type="evidence" value="ECO:0007669"/>
    <property type="project" value="UniProtKB-UniRule"/>
</dbReference>
<evidence type="ECO:0000313" key="6">
    <source>
        <dbReference type="EMBL" id="MBB5833625.1"/>
    </source>
</evidence>
<keyword evidence="7" id="KW-1185">Reference proteome</keyword>
<sequence length="207" mass="21927">MPPPTPSNRARIESTAARLFRRNGYTGTGLKQISADAGAPFGSIYHHFPGGKQQLAETVIRSTGREYLDLVLGLLDGDPDPAAAVHRAFEAAATDLAAADYADACTIATVALEVASTDEVLRVATADVFETWVQALAEWFGTWCDSGVARELAQSTIMILEGAFVLSRASRDPEPLLVAGRSMAALVRAAVDQAPPGRPDHGHVRSS</sequence>
<dbReference type="PROSITE" id="PS50977">
    <property type="entry name" value="HTH_TETR_2"/>
    <property type="match status" value="1"/>
</dbReference>
<dbReference type="InterPro" id="IPR009057">
    <property type="entry name" value="Homeodomain-like_sf"/>
</dbReference>
<protein>
    <submittedName>
        <fullName evidence="6">AcrR family transcriptional regulator</fullName>
    </submittedName>
</protein>
<evidence type="ECO:0000256" key="4">
    <source>
        <dbReference type="PROSITE-ProRule" id="PRU00335"/>
    </source>
</evidence>
<feature type="domain" description="HTH tetR-type" evidence="5">
    <location>
        <begin position="6"/>
        <end position="66"/>
    </location>
</feature>
<evidence type="ECO:0000259" key="5">
    <source>
        <dbReference type="PROSITE" id="PS50977"/>
    </source>
</evidence>
<evidence type="ECO:0000256" key="1">
    <source>
        <dbReference type="ARBA" id="ARBA00023015"/>
    </source>
</evidence>
<dbReference type="RefSeq" id="WP_184793492.1">
    <property type="nucleotide sequence ID" value="NZ_JACHMY010000001.1"/>
</dbReference>
<name>A0A7W9MS27_9ACTN</name>
<dbReference type="Pfam" id="PF21993">
    <property type="entry name" value="TetR_C_13_2"/>
    <property type="match status" value="1"/>
</dbReference>
<dbReference type="InterPro" id="IPR001647">
    <property type="entry name" value="HTH_TetR"/>
</dbReference>
<dbReference type="PANTHER" id="PTHR47506">
    <property type="entry name" value="TRANSCRIPTIONAL REGULATORY PROTEIN"/>
    <property type="match status" value="1"/>
</dbReference>
<dbReference type="Gene3D" id="1.10.357.10">
    <property type="entry name" value="Tetracycline Repressor, domain 2"/>
    <property type="match status" value="1"/>
</dbReference>
<gene>
    <name evidence="6" type="ORF">HDA39_000359</name>
</gene>
<organism evidence="6 7">
    <name type="scientific">Kribbella italica</name>
    <dbReference type="NCBI Taxonomy" id="1540520"/>
    <lineage>
        <taxon>Bacteria</taxon>
        <taxon>Bacillati</taxon>
        <taxon>Actinomycetota</taxon>
        <taxon>Actinomycetes</taxon>
        <taxon>Propionibacteriales</taxon>
        <taxon>Kribbellaceae</taxon>
        <taxon>Kribbella</taxon>
    </lineage>
</organism>
<dbReference type="PANTHER" id="PTHR47506:SF3">
    <property type="entry name" value="HTH-TYPE TRANSCRIPTIONAL REGULATOR LMRA"/>
    <property type="match status" value="1"/>
</dbReference>
<evidence type="ECO:0000256" key="3">
    <source>
        <dbReference type="ARBA" id="ARBA00023163"/>
    </source>
</evidence>
<dbReference type="EMBL" id="JACHMY010000001">
    <property type="protein sequence ID" value="MBB5833625.1"/>
    <property type="molecule type" value="Genomic_DNA"/>
</dbReference>
<evidence type="ECO:0000313" key="7">
    <source>
        <dbReference type="Proteomes" id="UP000549971"/>
    </source>
</evidence>